<dbReference type="AlphaFoldDB" id="A0A9Q1EGX7"/>
<dbReference type="EMBL" id="JAINUF010000018">
    <property type="protein sequence ID" value="KAJ8338570.1"/>
    <property type="molecule type" value="Genomic_DNA"/>
</dbReference>
<reference evidence="2" key="1">
    <citation type="journal article" date="2023" name="Science">
        <title>Genome structures resolve the early diversification of teleost fishes.</title>
        <authorList>
            <person name="Parey E."/>
            <person name="Louis A."/>
            <person name="Montfort J."/>
            <person name="Bouchez O."/>
            <person name="Roques C."/>
            <person name="Iampietro C."/>
            <person name="Lluch J."/>
            <person name="Castinel A."/>
            <person name="Donnadieu C."/>
            <person name="Desvignes T."/>
            <person name="Floi Bucao C."/>
            <person name="Jouanno E."/>
            <person name="Wen M."/>
            <person name="Mejri S."/>
            <person name="Dirks R."/>
            <person name="Jansen H."/>
            <person name="Henkel C."/>
            <person name="Chen W.J."/>
            <person name="Zahm M."/>
            <person name="Cabau C."/>
            <person name="Klopp C."/>
            <person name="Thompson A.W."/>
            <person name="Robinson-Rechavi M."/>
            <person name="Braasch I."/>
            <person name="Lecointre G."/>
            <person name="Bobe J."/>
            <person name="Postlethwait J.H."/>
            <person name="Berthelot C."/>
            <person name="Roest Crollius H."/>
            <person name="Guiguen Y."/>
        </authorList>
    </citation>
    <scope>NUCLEOTIDE SEQUENCE</scope>
    <source>
        <strain evidence="2">WJC10195</strain>
    </source>
</reference>
<dbReference type="Proteomes" id="UP001152622">
    <property type="component" value="Chromosome 18"/>
</dbReference>
<organism evidence="2 3">
    <name type="scientific">Synaphobranchus kaupii</name>
    <name type="common">Kaup's arrowtooth eel</name>
    <dbReference type="NCBI Taxonomy" id="118154"/>
    <lineage>
        <taxon>Eukaryota</taxon>
        <taxon>Metazoa</taxon>
        <taxon>Chordata</taxon>
        <taxon>Craniata</taxon>
        <taxon>Vertebrata</taxon>
        <taxon>Euteleostomi</taxon>
        <taxon>Actinopterygii</taxon>
        <taxon>Neopterygii</taxon>
        <taxon>Teleostei</taxon>
        <taxon>Anguilliformes</taxon>
        <taxon>Synaphobranchidae</taxon>
        <taxon>Synaphobranchus</taxon>
    </lineage>
</organism>
<name>A0A9Q1EGX7_SYNKA</name>
<feature type="region of interest" description="Disordered" evidence="1">
    <location>
        <begin position="121"/>
        <end position="150"/>
    </location>
</feature>
<comment type="caution">
    <text evidence="2">The sequence shown here is derived from an EMBL/GenBank/DDBJ whole genome shotgun (WGS) entry which is preliminary data.</text>
</comment>
<feature type="compositionally biased region" description="Basic residues" evidence="1">
    <location>
        <begin position="9"/>
        <end position="18"/>
    </location>
</feature>
<accession>A0A9Q1EGX7</accession>
<evidence type="ECO:0000313" key="3">
    <source>
        <dbReference type="Proteomes" id="UP001152622"/>
    </source>
</evidence>
<evidence type="ECO:0000313" key="2">
    <source>
        <dbReference type="EMBL" id="KAJ8338570.1"/>
    </source>
</evidence>
<sequence length="150" mass="16541">MVLESGRVGRGKQHHARERRASLKGLNIEEAAMTSPLLASPEKGNRRTVLRRIYHRHRFGNKLGKVGWEHVHEIGHLPACLPGTNLHTGASGLSRGVKVVTLKVVFRVADFGRQETEGEVTGEAGRRRTGVARVTDWPRGKSGKLQKSEA</sequence>
<proteinExistence type="predicted"/>
<feature type="region of interest" description="Disordered" evidence="1">
    <location>
        <begin position="1"/>
        <end position="21"/>
    </location>
</feature>
<keyword evidence="3" id="KW-1185">Reference proteome</keyword>
<evidence type="ECO:0000256" key="1">
    <source>
        <dbReference type="SAM" id="MobiDB-lite"/>
    </source>
</evidence>
<protein>
    <submittedName>
        <fullName evidence="2">Uncharacterized protein</fullName>
    </submittedName>
</protein>
<gene>
    <name evidence="2" type="ORF">SKAU_G00375360</name>
</gene>